<dbReference type="GO" id="GO:0003677">
    <property type="term" value="F:DNA binding"/>
    <property type="evidence" value="ECO:0007669"/>
    <property type="project" value="InterPro"/>
</dbReference>
<evidence type="ECO:0008006" key="3">
    <source>
        <dbReference type="Google" id="ProtNLM"/>
    </source>
</evidence>
<dbReference type="AlphaFoldDB" id="A0A2H0WQW9"/>
<evidence type="ECO:0000313" key="2">
    <source>
        <dbReference type="Proteomes" id="UP000231282"/>
    </source>
</evidence>
<sequence length="229" mass="26440">MLTIIHGENIIASRNFLFSSIQNAKSKNQEIIKFNPQNLTPEGLITAFEGSLFGQQKLVVIESLNNLPSLLKKQIISCINQHKESNDIIIFEEKTAKNNWLSQFPNVINRLFKPSPIIFHFLDSLGIRENRKQSLQLLNQLFNQKATGLVFYFLIKRLEDLILVKEEKLTSLSVKAPWQKQKLIHQSQNFTKQQLIDFLSQLAVLDFQQKTGQLPYSFDFGLELLLVKI</sequence>
<dbReference type="EMBL" id="PEZH01000040">
    <property type="protein sequence ID" value="PIS15046.1"/>
    <property type="molecule type" value="Genomic_DNA"/>
</dbReference>
<dbReference type="SUPFAM" id="SSF48019">
    <property type="entry name" value="post-AAA+ oligomerization domain-like"/>
    <property type="match status" value="1"/>
</dbReference>
<dbReference type="InterPro" id="IPR008921">
    <property type="entry name" value="DNA_pol3_clamp-load_cplx_C"/>
</dbReference>
<gene>
    <name evidence="1" type="ORF">COT63_02050</name>
</gene>
<comment type="caution">
    <text evidence="1">The sequence shown here is derived from an EMBL/GenBank/DDBJ whole genome shotgun (WGS) entry which is preliminary data.</text>
</comment>
<accession>A0A2H0WQW9</accession>
<dbReference type="Gene3D" id="1.20.272.10">
    <property type="match status" value="1"/>
</dbReference>
<evidence type="ECO:0000313" key="1">
    <source>
        <dbReference type="EMBL" id="PIS15046.1"/>
    </source>
</evidence>
<reference evidence="2" key="1">
    <citation type="submission" date="2017-09" db="EMBL/GenBank/DDBJ databases">
        <title>Depth-based differentiation of microbial function through sediment-hosted aquifers and enrichment of novel symbionts in the deep terrestrial subsurface.</title>
        <authorList>
            <person name="Probst A.J."/>
            <person name="Ladd B."/>
            <person name="Jarett J.K."/>
            <person name="Geller-Mcgrath D.E."/>
            <person name="Sieber C.M.K."/>
            <person name="Emerson J.B."/>
            <person name="Anantharaman K."/>
            <person name="Thomas B.C."/>
            <person name="Malmstrom R."/>
            <person name="Stieglmeier M."/>
            <person name="Klingl A."/>
            <person name="Woyke T."/>
            <person name="Ryan C.M."/>
            <person name="Banfield J.F."/>
        </authorList>
    </citation>
    <scope>NUCLEOTIDE SEQUENCE [LARGE SCALE GENOMIC DNA]</scope>
</reference>
<dbReference type="GO" id="GO:0006260">
    <property type="term" value="P:DNA replication"/>
    <property type="evidence" value="ECO:0007669"/>
    <property type="project" value="InterPro"/>
</dbReference>
<name>A0A2H0WQW9_9BACT</name>
<dbReference type="Proteomes" id="UP000231282">
    <property type="component" value="Unassembled WGS sequence"/>
</dbReference>
<organism evidence="1 2">
    <name type="scientific">Candidatus Shapirobacteria bacterium CG09_land_8_20_14_0_10_38_17</name>
    <dbReference type="NCBI Taxonomy" id="1974884"/>
    <lineage>
        <taxon>Bacteria</taxon>
        <taxon>Candidatus Shapironibacteriota</taxon>
    </lineage>
</organism>
<proteinExistence type="predicted"/>
<protein>
    <recommendedName>
        <fullName evidence="3">DNA polymerase III delta N-terminal domain-containing protein</fullName>
    </recommendedName>
</protein>